<reference evidence="3 4" key="1">
    <citation type="submission" date="2024-09" db="EMBL/GenBank/DDBJ databases">
        <authorList>
            <person name="Sun Q."/>
            <person name="Mori K."/>
        </authorList>
    </citation>
    <scope>NUCLEOTIDE SEQUENCE [LARGE SCALE GENOMIC DNA]</scope>
    <source>
        <strain evidence="3 4">JCM 3323</strain>
    </source>
</reference>
<evidence type="ECO:0000256" key="1">
    <source>
        <dbReference type="ARBA" id="ARBA00023125"/>
    </source>
</evidence>
<keyword evidence="1" id="KW-0238">DNA-binding</keyword>
<dbReference type="RefSeq" id="WP_346127633.1">
    <property type="nucleotide sequence ID" value="NZ_BAAAXC010000015.1"/>
</dbReference>
<gene>
    <name evidence="3" type="ORF">ACFFRN_25215</name>
</gene>
<proteinExistence type="predicted"/>
<protein>
    <recommendedName>
        <fullName evidence="5">Tyr recombinase domain-containing protein</fullName>
    </recommendedName>
</protein>
<organism evidence="3 4">
    <name type="scientific">Nonomuraea roseola</name>
    <dbReference type="NCBI Taxonomy" id="46179"/>
    <lineage>
        <taxon>Bacteria</taxon>
        <taxon>Bacillati</taxon>
        <taxon>Actinomycetota</taxon>
        <taxon>Actinomycetes</taxon>
        <taxon>Streptosporangiales</taxon>
        <taxon>Streptosporangiaceae</taxon>
        <taxon>Nonomuraea</taxon>
    </lineage>
</organism>
<dbReference type="EMBL" id="JBHMCE010000007">
    <property type="protein sequence ID" value="MFB9529913.1"/>
    <property type="molecule type" value="Genomic_DNA"/>
</dbReference>
<sequence length="289" mass="31420">MASIEPPRKSAKGHLTYRVTWVTGGRRGGARDSETCDSKTIAKRFKALVVAAGERRPEGYPKGCRGLAPAPAEPEPQLPAEIPSFGQVLEYYLAQPNHRAEPCQLTNYRRLFDRHVRGAVVTVPAGLDGAERRVGPLGGLPITEVTTDVIQAWVTWMEQRRRPVRGQLVPFASKTIINIHGGVIAPTLAYATRSGLLEVNPSAWVRLPSQQGRTVTLDNVPTGHEIPEWIACAYAVDQLAGDMVTLAFGTGLRFGEITALRPCDVDTTRRLLTVARVMWAGGIGATRAL</sequence>
<dbReference type="Gene3D" id="1.10.443.10">
    <property type="entry name" value="Intergrase catalytic core"/>
    <property type="match status" value="1"/>
</dbReference>
<evidence type="ECO:0000313" key="3">
    <source>
        <dbReference type="EMBL" id="MFB9529913.1"/>
    </source>
</evidence>
<keyword evidence="4" id="KW-1185">Reference proteome</keyword>
<accession>A0ABV5Q4L4</accession>
<dbReference type="InterPro" id="IPR011010">
    <property type="entry name" value="DNA_brk_join_enz"/>
</dbReference>
<comment type="caution">
    <text evidence="3">The sequence shown here is derived from an EMBL/GenBank/DDBJ whole genome shotgun (WGS) entry which is preliminary data.</text>
</comment>
<evidence type="ECO:0000313" key="4">
    <source>
        <dbReference type="Proteomes" id="UP001589646"/>
    </source>
</evidence>
<dbReference type="InterPro" id="IPR013762">
    <property type="entry name" value="Integrase-like_cat_sf"/>
</dbReference>
<dbReference type="Proteomes" id="UP001589646">
    <property type="component" value="Unassembled WGS sequence"/>
</dbReference>
<evidence type="ECO:0000256" key="2">
    <source>
        <dbReference type="ARBA" id="ARBA00023172"/>
    </source>
</evidence>
<keyword evidence="2" id="KW-0233">DNA recombination</keyword>
<name>A0ABV5Q4L4_9ACTN</name>
<dbReference type="SUPFAM" id="SSF56349">
    <property type="entry name" value="DNA breaking-rejoining enzymes"/>
    <property type="match status" value="1"/>
</dbReference>
<dbReference type="InterPro" id="IPR010998">
    <property type="entry name" value="Integrase_recombinase_N"/>
</dbReference>
<evidence type="ECO:0008006" key="5">
    <source>
        <dbReference type="Google" id="ProtNLM"/>
    </source>
</evidence>
<dbReference type="Gene3D" id="1.10.150.130">
    <property type="match status" value="1"/>
</dbReference>